<accession>A0AAE3GWJ3</accession>
<dbReference type="RefSeq" id="WP_254014502.1">
    <property type="nucleotide sequence ID" value="NZ_JAMZMM010000395.1"/>
</dbReference>
<evidence type="ECO:0000313" key="1">
    <source>
        <dbReference type="EMBL" id="MCP2731769.1"/>
    </source>
</evidence>
<gene>
    <name evidence="1" type="ORF">NJ959_25390</name>
</gene>
<dbReference type="EMBL" id="JAMZMM010000395">
    <property type="protein sequence ID" value="MCP2731769.1"/>
    <property type="molecule type" value="Genomic_DNA"/>
</dbReference>
<keyword evidence="2" id="KW-1185">Reference proteome</keyword>
<evidence type="ECO:0000313" key="2">
    <source>
        <dbReference type="Proteomes" id="UP001204953"/>
    </source>
</evidence>
<dbReference type="Proteomes" id="UP001204953">
    <property type="component" value="Unassembled WGS sequence"/>
</dbReference>
<name>A0AAE3GWJ3_9CYAN</name>
<reference evidence="1" key="1">
    <citation type="submission" date="2022-06" db="EMBL/GenBank/DDBJ databases">
        <title>New cyanobacteria of genus Symplocastrum in benthos of Lake Baikal.</title>
        <authorList>
            <person name="Sorokovikova E."/>
            <person name="Tikhonova I."/>
            <person name="Krasnopeev A."/>
            <person name="Evseev P."/>
            <person name="Gladkikh A."/>
            <person name="Belykh O."/>
        </authorList>
    </citation>
    <scope>NUCLEOTIDE SEQUENCE</scope>
    <source>
        <strain evidence="1">BBK-W-15</strain>
    </source>
</reference>
<organism evidence="1 2">
    <name type="scientific">Limnofasciculus baicalensis BBK-W-15</name>
    <dbReference type="NCBI Taxonomy" id="2699891"/>
    <lineage>
        <taxon>Bacteria</taxon>
        <taxon>Bacillati</taxon>
        <taxon>Cyanobacteriota</taxon>
        <taxon>Cyanophyceae</taxon>
        <taxon>Coleofasciculales</taxon>
        <taxon>Coleofasciculaceae</taxon>
        <taxon>Limnofasciculus</taxon>
        <taxon>Limnofasciculus baicalensis</taxon>
    </lineage>
</organism>
<sequence length="307" mass="34270">MSDFETALKFIQQIEAENPSASAYEIANKLRGYTKKNYTTQLWSIATGYQQEYIEGEFAGKLNIENFRLSGEMTDFGHLLASLSDQINQPGVQLSDLTQWTGDHTSWAGDIGSAIMIYRANPDNNEIKTLPEALNRLAGYSDYTADIGACVIGATINSGRYTSIYQAICQYNNIPYPEHIKTFFRQSLGGIIQGNKLNNPADVEAKISQSILTFVSLSTAPDWVKSVKNISQVNLKNIPRPNRLDILQGSLHFLTHLVKMGGLEGLKFRPYRMPGIRWMGNLNQEVSCYALNLHPSTPHTLHPTPHT</sequence>
<protein>
    <submittedName>
        <fullName evidence="1">Uncharacterized protein</fullName>
    </submittedName>
</protein>
<dbReference type="AlphaFoldDB" id="A0AAE3GWJ3"/>
<proteinExistence type="predicted"/>
<comment type="caution">
    <text evidence="1">The sequence shown here is derived from an EMBL/GenBank/DDBJ whole genome shotgun (WGS) entry which is preliminary data.</text>
</comment>
<feature type="non-terminal residue" evidence="1">
    <location>
        <position position="307"/>
    </location>
</feature>